<dbReference type="PROSITE" id="PS51144">
    <property type="entry name" value="ALPHA_CA_2"/>
    <property type="match status" value="1"/>
</dbReference>
<evidence type="ECO:0000256" key="1">
    <source>
        <dbReference type="ARBA" id="ARBA00001947"/>
    </source>
</evidence>
<organism evidence="12 13">
    <name type="scientific">Polaribacter butkevichii</name>
    <dbReference type="NCBI Taxonomy" id="218490"/>
    <lineage>
        <taxon>Bacteria</taxon>
        <taxon>Pseudomonadati</taxon>
        <taxon>Bacteroidota</taxon>
        <taxon>Flavobacteriia</taxon>
        <taxon>Flavobacteriales</taxon>
        <taxon>Flavobacteriaceae</taxon>
    </lineage>
</organism>
<comment type="cofactor">
    <cofactor evidence="1 10">
        <name>Zn(2+)</name>
        <dbReference type="ChEBI" id="CHEBI:29105"/>
    </cofactor>
</comment>
<evidence type="ECO:0000256" key="3">
    <source>
        <dbReference type="ARBA" id="ARBA00010718"/>
    </source>
</evidence>
<dbReference type="EC" id="4.2.1.1" evidence="4 10"/>
<dbReference type="Proteomes" id="UP000247345">
    <property type="component" value="Unassembled WGS sequence"/>
</dbReference>
<evidence type="ECO:0000256" key="10">
    <source>
        <dbReference type="RuleBase" id="RU367011"/>
    </source>
</evidence>
<dbReference type="RefSeq" id="WP_105048096.1">
    <property type="nucleotide sequence ID" value="NZ_CP150661.1"/>
</dbReference>
<evidence type="ECO:0000256" key="7">
    <source>
        <dbReference type="ARBA" id="ARBA00022833"/>
    </source>
</evidence>
<dbReference type="InterPro" id="IPR001148">
    <property type="entry name" value="CA_dom"/>
</dbReference>
<keyword evidence="8 10" id="KW-0456">Lyase</keyword>
<dbReference type="PROSITE" id="PS00162">
    <property type="entry name" value="ALPHA_CA_1"/>
    <property type="match status" value="1"/>
</dbReference>
<comment type="similarity">
    <text evidence="3 10">Belongs to the alpha-carbonic anhydrase family.</text>
</comment>
<dbReference type="Gene3D" id="3.10.200.10">
    <property type="entry name" value="Alpha carbonic anhydrase"/>
    <property type="match status" value="1"/>
</dbReference>
<dbReference type="Pfam" id="PF00194">
    <property type="entry name" value="Carb_anhydrase"/>
    <property type="match status" value="1"/>
</dbReference>
<dbReference type="OrthoDB" id="5327615at2"/>
<keyword evidence="13" id="KW-1185">Reference proteome</keyword>
<evidence type="ECO:0000259" key="11">
    <source>
        <dbReference type="PROSITE" id="PS51144"/>
    </source>
</evidence>
<reference evidence="12 13" key="1">
    <citation type="submission" date="2016-12" db="EMBL/GenBank/DDBJ databases">
        <title>Trade-off between light-utilization and light-protection in marine flavobacteria.</title>
        <authorList>
            <person name="Kumagai Y."/>
            <person name="Yoshizawa S."/>
            <person name="Kogure K."/>
            <person name="Iwasaki W."/>
        </authorList>
    </citation>
    <scope>NUCLEOTIDE SEQUENCE [LARGE SCALE GENOMIC DNA]</scope>
    <source>
        <strain evidence="12 13">KCTC 12100</strain>
    </source>
</reference>
<dbReference type="CDD" id="cd03124">
    <property type="entry name" value="alpha_CA_prokaryotic_like"/>
    <property type="match status" value="1"/>
</dbReference>
<dbReference type="AlphaFoldDB" id="A0A2P6CBZ4"/>
<dbReference type="GO" id="GO:0004089">
    <property type="term" value="F:carbonate dehydratase activity"/>
    <property type="evidence" value="ECO:0007669"/>
    <property type="project" value="UniProtKB-UniRule"/>
</dbReference>
<dbReference type="InterPro" id="IPR036398">
    <property type="entry name" value="CA_dom_sf"/>
</dbReference>
<accession>A0A2P6CBZ4</accession>
<dbReference type="GO" id="GO:0008270">
    <property type="term" value="F:zinc ion binding"/>
    <property type="evidence" value="ECO:0007669"/>
    <property type="project" value="UniProtKB-UniRule"/>
</dbReference>
<comment type="catalytic activity">
    <reaction evidence="9 10">
        <text>hydrogencarbonate + H(+) = CO2 + H2O</text>
        <dbReference type="Rhea" id="RHEA:10748"/>
        <dbReference type="ChEBI" id="CHEBI:15377"/>
        <dbReference type="ChEBI" id="CHEBI:15378"/>
        <dbReference type="ChEBI" id="CHEBI:16526"/>
        <dbReference type="ChEBI" id="CHEBI:17544"/>
        <dbReference type="EC" id="4.2.1.1"/>
    </reaction>
</comment>
<evidence type="ECO:0000256" key="6">
    <source>
        <dbReference type="ARBA" id="ARBA00022723"/>
    </source>
</evidence>
<keyword evidence="6 10" id="KW-0479">Metal-binding</keyword>
<dbReference type="EMBL" id="MSCK01000001">
    <property type="protein sequence ID" value="PQJ72433.1"/>
    <property type="molecule type" value="Genomic_DNA"/>
</dbReference>
<dbReference type="SMART" id="SM01057">
    <property type="entry name" value="Carb_anhydrase"/>
    <property type="match status" value="1"/>
</dbReference>
<evidence type="ECO:0000256" key="2">
    <source>
        <dbReference type="ARBA" id="ARBA00002904"/>
    </source>
</evidence>
<evidence type="ECO:0000256" key="4">
    <source>
        <dbReference type="ARBA" id="ARBA00012925"/>
    </source>
</evidence>
<evidence type="ECO:0000313" key="12">
    <source>
        <dbReference type="EMBL" id="PQJ72433.1"/>
    </source>
</evidence>
<gene>
    <name evidence="12" type="ORF">BTO14_03835</name>
</gene>
<dbReference type="PROSITE" id="PS51257">
    <property type="entry name" value="PROKAR_LIPOPROTEIN"/>
    <property type="match status" value="1"/>
</dbReference>
<dbReference type="PANTHER" id="PTHR18952">
    <property type="entry name" value="CARBONIC ANHYDRASE"/>
    <property type="match status" value="1"/>
</dbReference>
<keyword evidence="7 10" id="KW-0862">Zinc</keyword>
<evidence type="ECO:0000256" key="9">
    <source>
        <dbReference type="ARBA" id="ARBA00048348"/>
    </source>
</evidence>
<evidence type="ECO:0000256" key="8">
    <source>
        <dbReference type="ARBA" id="ARBA00023239"/>
    </source>
</evidence>
<dbReference type="InterPro" id="IPR041891">
    <property type="entry name" value="Alpha_CA_prokaryot-like"/>
</dbReference>
<dbReference type="InterPro" id="IPR018338">
    <property type="entry name" value="Carbonic_anhydrase_a-class_CS"/>
</dbReference>
<dbReference type="SUPFAM" id="SSF51069">
    <property type="entry name" value="Carbonic anhydrase"/>
    <property type="match status" value="1"/>
</dbReference>
<name>A0A2P6CBZ4_9FLAO</name>
<dbReference type="PANTHER" id="PTHR18952:SF265">
    <property type="entry name" value="CARBONIC ANHYDRASE"/>
    <property type="match status" value="1"/>
</dbReference>
<protein>
    <recommendedName>
        <fullName evidence="5 10">Carbonic anhydrase</fullName>
        <ecNumber evidence="4 10">4.2.1.1</ecNumber>
    </recommendedName>
</protein>
<comment type="function">
    <text evidence="2 10">Reversible hydration of carbon dioxide.</text>
</comment>
<evidence type="ECO:0000313" key="13">
    <source>
        <dbReference type="Proteomes" id="UP000247345"/>
    </source>
</evidence>
<dbReference type="InterPro" id="IPR023561">
    <property type="entry name" value="Carbonic_anhydrase_a-class"/>
</dbReference>
<comment type="caution">
    <text evidence="12">The sequence shown here is derived from an EMBL/GenBank/DDBJ whole genome shotgun (WGS) entry which is preliminary data.</text>
</comment>
<evidence type="ECO:0000256" key="5">
    <source>
        <dbReference type="ARBA" id="ARBA00014628"/>
    </source>
</evidence>
<proteinExistence type="inferred from homology"/>
<sequence>MLKFITLCAIFTLISFTSCKSSNKEKEFHKKEHQTHWTYAGETAPEHWAEIEKNSDCGGKKQSPINIIDVDTKPQVEKENPLNILYSPSTKLKQAINNGHSIQFDFETGDSIQYKGNTYFLLQLHFHEPSEHTINGVRFPLEIHLVHKSKSNKYTVMSILAKEGTKSQLFEFFESFLPIKEKETKEIHKPLDLSTLFPENTNFYSYGGSLTTPPCTESVNWMVFKEPIIISVDEVLKLKSNMPKDNYRNEQPLNDRVVTLNKYNE</sequence>
<feature type="domain" description="Alpha-carbonic anhydrase" evidence="11">
    <location>
        <begin position="35"/>
        <end position="262"/>
    </location>
</feature>